<evidence type="ECO:0000256" key="2">
    <source>
        <dbReference type="SAM" id="SignalP"/>
    </source>
</evidence>
<organism evidence="3 4">
    <name type="scientific">Flavobacterium salmonis</name>
    <dbReference type="NCBI Taxonomy" id="2654844"/>
    <lineage>
        <taxon>Bacteria</taxon>
        <taxon>Pseudomonadati</taxon>
        <taxon>Bacteroidota</taxon>
        <taxon>Flavobacteriia</taxon>
        <taxon>Flavobacteriales</taxon>
        <taxon>Flavobacteriaceae</taxon>
        <taxon>Flavobacterium</taxon>
    </lineage>
</organism>
<proteinExistence type="predicted"/>
<feature type="signal peptide" evidence="2">
    <location>
        <begin position="1"/>
        <end position="19"/>
    </location>
</feature>
<dbReference type="Proteomes" id="UP000530060">
    <property type="component" value="Unassembled WGS sequence"/>
</dbReference>
<keyword evidence="2" id="KW-0732">Signal</keyword>
<keyword evidence="4" id="KW-1185">Reference proteome</keyword>
<sequence>MKKLYICLMIVLCSIKGFSQFSEYGGTYYDYQSGQTGVIVTNYNPQPNFNNIGAQMDAQMAANAAAAASHIPVQPVIPPPTGGTTGSTPPKPTVPPPTPKPDPCAEVIKQSFNALIQQGKLAEILSKFIGANPKYNINISTGPIANGNLASTNQFNITFNQDYPNATVASKTASLIHEYIHAYFNTLYEEYKVTKNSHIYDGYPFLYTAFVNGTGDKEIAHHNQIASSFIDTMAAVIKQLQPGIVVDGDANRFYTDMAWGTLQGTPAFNTTNLKPEDIDRIASRRIMERDNQPRGANTPQGKPCNK</sequence>
<reference evidence="3 4" key="1">
    <citation type="submission" date="2020-06" db="EMBL/GenBank/DDBJ databases">
        <authorList>
            <person name="Criscuolo A."/>
        </authorList>
    </citation>
    <scope>NUCLEOTIDE SEQUENCE [LARGE SCALE GENOMIC DNA]</scope>
    <source>
        <strain evidence="4">CIP 111411</strain>
    </source>
</reference>
<accession>A0A6V6YRX7</accession>
<gene>
    <name evidence="3" type="ORF">FLAT13_01003</name>
</gene>
<comment type="caution">
    <text evidence="3">The sequence shown here is derived from an EMBL/GenBank/DDBJ whole genome shotgun (WGS) entry which is preliminary data.</text>
</comment>
<feature type="compositionally biased region" description="Pro residues" evidence="1">
    <location>
        <begin position="89"/>
        <end position="100"/>
    </location>
</feature>
<evidence type="ECO:0000256" key="1">
    <source>
        <dbReference type="SAM" id="MobiDB-lite"/>
    </source>
</evidence>
<evidence type="ECO:0000313" key="4">
    <source>
        <dbReference type="Proteomes" id="UP000530060"/>
    </source>
</evidence>
<evidence type="ECO:0000313" key="3">
    <source>
        <dbReference type="EMBL" id="CAD0002247.1"/>
    </source>
</evidence>
<dbReference type="EMBL" id="CAIJDP010000060">
    <property type="protein sequence ID" value="CAD0002247.1"/>
    <property type="molecule type" value="Genomic_DNA"/>
</dbReference>
<evidence type="ECO:0008006" key="5">
    <source>
        <dbReference type="Google" id="ProtNLM"/>
    </source>
</evidence>
<feature type="chain" id="PRO_5027631094" description="SprT-like family protein" evidence="2">
    <location>
        <begin position="20"/>
        <end position="306"/>
    </location>
</feature>
<feature type="region of interest" description="Disordered" evidence="1">
    <location>
        <begin position="73"/>
        <end position="100"/>
    </location>
</feature>
<name>A0A6V6YRX7_9FLAO</name>
<dbReference type="AlphaFoldDB" id="A0A6V6YRX7"/>
<protein>
    <recommendedName>
        <fullName evidence="5">SprT-like family protein</fullName>
    </recommendedName>
</protein>